<dbReference type="AlphaFoldDB" id="A0A815QPY2"/>
<dbReference type="Proteomes" id="UP000663852">
    <property type="component" value="Unassembled WGS sequence"/>
</dbReference>
<dbReference type="EMBL" id="CAJNOJ010000490">
    <property type="protein sequence ID" value="CAF1466487.1"/>
    <property type="molecule type" value="Genomic_DNA"/>
</dbReference>
<reference evidence="2" key="1">
    <citation type="submission" date="2021-02" db="EMBL/GenBank/DDBJ databases">
        <authorList>
            <person name="Nowell W R."/>
        </authorList>
    </citation>
    <scope>NUCLEOTIDE SEQUENCE</scope>
</reference>
<evidence type="ECO:0000313" key="1">
    <source>
        <dbReference type="EMBL" id="CAF1100659.1"/>
    </source>
</evidence>
<proteinExistence type="predicted"/>
<evidence type="ECO:0000313" key="3">
    <source>
        <dbReference type="Proteomes" id="UP000663828"/>
    </source>
</evidence>
<name>A0A815QPY2_ADIRI</name>
<keyword evidence="3" id="KW-1185">Reference proteome</keyword>
<sequence>MNDADSRNLFDNINKMIKTVELVSSLASQFTNKLDYMRRNSLENMDQFYKRKKQEFEFHLRQQQKQQLNQLTFLRNRIVFGIKEKTIDEHMFDRLNHLIVSLQNQVNQFQSYRLNISFAVVLNDFALLRDHISNFNDILPLSSSRTTIKLPTKCLSMSMKENLLLINTDFNLSVLDEKFKFIQSIQWNNEPILNMFCSQTLNRFILITSNRIFSVDEQLINIERLPINGKNWLTGTCTNEYLFLVTSKINSIIFKYSLSDSFRANQRYPSFAINCQENELIHDLSSNNDLLAIVLRTTSQQIQLDLCSPETLERYWSFELNSMNDFHSYRCCPLKFQQWMLINPNNRELIHISNQGKLVKKAKYHRSVPMYAIQTDDGRFINIMTNECIHQHQLY</sequence>
<comment type="caution">
    <text evidence="2">The sequence shown here is derived from an EMBL/GenBank/DDBJ whole genome shotgun (WGS) entry which is preliminary data.</text>
</comment>
<accession>A0A815QPY2</accession>
<protein>
    <submittedName>
        <fullName evidence="2">Uncharacterized protein</fullName>
    </submittedName>
</protein>
<evidence type="ECO:0000313" key="2">
    <source>
        <dbReference type="EMBL" id="CAF1466487.1"/>
    </source>
</evidence>
<organism evidence="2 4">
    <name type="scientific">Adineta ricciae</name>
    <name type="common">Rotifer</name>
    <dbReference type="NCBI Taxonomy" id="249248"/>
    <lineage>
        <taxon>Eukaryota</taxon>
        <taxon>Metazoa</taxon>
        <taxon>Spiralia</taxon>
        <taxon>Gnathifera</taxon>
        <taxon>Rotifera</taxon>
        <taxon>Eurotatoria</taxon>
        <taxon>Bdelloidea</taxon>
        <taxon>Adinetida</taxon>
        <taxon>Adinetidae</taxon>
        <taxon>Adineta</taxon>
    </lineage>
</organism>
<dbReference type="EMBL" id="CAJNOR010001221">
    <property type="protein sequence ID" value="CAF1100659.1"/>
    <property type="molecule type" value="Genomic_DNA"/>
</dbReference>
<dbReference type="Proteomes" id="UP000663828">
    <property type="component" value="Unassembled WGS sequence"/>
</dbReference>
<gene>
    <name evidence="2" type="ORF">EDS130_LOCUS40497</name>
    <name evidence="1" type="ORF">XAT740_LOCUS18333</name>
</gene>
<evidence type="ECO:0000313" key="4">
    <source>
        <dbReference type="Proteomes" id="UP000663852"/>
    </source>
</evidence>